<gene>
    <name evidence="1" type="ORF">Q8852_01815</name>
</gene>
<protein>
    <recommendedName>
        <fullName evidence="3">Lipoprotein</fullName>
    </recommendedName>
</protein>
<name>A0ABY9HBC0_9MOLU</name>
<proteinExistence type="predicted"/>
<evidence type="ECO:0000313" key="1">
    <source>
        <dbReference type="EMBL" id="WLP85864.1"/>
    </source>
</evidence>
<dbReference type="RefSeq" id="WP_305938287.1">
    <property type="nucleotide sequence ID" value="NZ_CP132191.1"/>
</dbReference>
<evidence type="ECO:0008006" key="3">
    <source>
        <dbReference type="Google" id="ProtNLM"/>
    </source>
</evidence>
<reference evidence="1" key="1">
    <citation type="submission" date="2023-08" db="EMBL/GenBank/DDBJ databases">
        <title>Complete genome sequence of Mycoplasma seminis 2200.</title>
        <authorList>
            <person name="Spergser J."/>
        </authorList>
    </citation>
    <scope>NUCLEOTIDE SEQUENCE [LARGE SCALE GENOMIC DNA]</scope>
    <source>
        <strain evidence="1">2200</strain>
    </source>
</reference>
<dbReference type="Proteomes" id="UP001237011">
    <property type="component" value="Chromosome"/>
</dbReference>
<evidence type="ECO:0000313" key="2">
    <source>
        <dbReference type="Proteomes" id="UP001237011"/>
    </source>
</evidence>
<accession>A0ABY9HBC0</accession>
<dbReference type="PROSITE" id="PS51257">
    <property type="entry name" value="PROKAR_LIPOPROTEIN"/>
    <property type="match status" value="1"/>
</dbReference>
<keyword evidence="2" id="KW-1185">Reference proteome</keyword>
<dbReference type="EMBL" id="CP132191">
    <property type="protein sequence ID" value="WLP85864.1"/>
    <property type="molecule type" value="Genomic_DNA"/>
</dbReference>
<sequence length="556" mass="64801">MKKILKQTLLISSLSATIIGGVLSTACSNVIIKKADPNTNIEEIAQAQMSKNIVELQNEADINLYFSAWGIQTFYNLIRLAMCSDKEVHFFYTTALEFQRKINACALEDFLKNKRVVDNKNETNIRQNSRVNSINTTNYDTAAKKFEEIIKQNPDKKINIFINSDHIRIAPAIIGLLEKYKNVQIKGIEDSNMYSQYVLDQYLPRLKYWYWNKEENTWNLPKRPDRESQYILPRYIDGLDFYFSSNSDVKKFIKEGLLSTHPFFYNDNETEIKDYIFNKRDINNKRLFSYWSKISNLNWEKVGDVVKQDFENNQKPSLIILGSGNPVEDKIYIGYIAAKYSDEYNIYYKGHPGHNEIATWVDDNFVKKHNSVQYFDYQSNSWKYCTLKQGNIVRAVETQIQSEELTSDHVLEENGLKFDKWASLDFTTSALIGLVNGYNALEDFIEIKYDQNSIDKTSSNYTEKLEELLSIRLAPRYISINLKNESINKNKDSLNIDDFNISTTSNSYMNIINKPKIIQVNKLENNIYEYVFKLQVKFTSLKASDTIYQAIIKIKI</sequence>
<organism evidence="1 2">
    <name type="scientific">Mycoplasma seminis</name>
    <dbReference type="NCBI Taxonomy" id="512749"/>
    <lineage>
        <taxon>Bacteria</taxon>
        <taxon>Bacillati</taxon>
        <taxon>Mycoplasmatota</taxon>
        <taxon>Mollicutes</taxon>
        <taxon>Mycoplasmataceae</taxon>
        <taxon>Mycoplasma</taxon>
    </lineage>
</organism>